<proteinExistence type="predicted"/>
<sequence>MLATLTQDTISSQGCQLLRHFEFGTENSVRSQSKKTNELSRKVHRVSSQDMNTQRQTGLPPIPVAIAGMSEVPTASCEVAGQRVGARNYRMHFRPRADMGLDVEATRLAVYIYAFIGDLREILVRHDNHDLTRVDLLSLRPRLTPSDVVFVPIWDVDEAWYMMILDVRKPRVYSLDVHRTVENMVRKEKQIKAVVSLYNFSIASCSVAFLGEILWH</sequence>
<keyword evidence="1" id="KW-0812">Transmembrane</keyword>
<organism evidence="2 3">
    <name type="scientific">Stylosanthes scabra</name>
    <dbReference type="NCBI Taxonomy" id="79078"/>
    <lineage>
        <taxon>Eukaryota</taxon>
        <taxon>Viridiplantae</taxon>
        <taxon>Streptophyta</taxon>
        <taxon>Embryophyta</taxon>
        <taxon>Tracheophyta</taxon>
        <taxon>Spermatophyta</taxon>
        <taxon>Magnoliopsida</taxon>
        <taxon>eudicotyledons</taxon>
        <taxon>Gunneridae</taxon>
        <taxon>Pentapetalae</taxon>
        <taxon>rosids</taxon>
        <taxon>fabids</taxon>
        <taxon>Fabales</taxon>
        <taxon>Fabaceae</taxon>
        <taxon>Papilionoideae</taxon>
        <taxon>50 kb inversion clade</taxon>
        <taxon>dalbergioids sensu lato</taxon>
        <taxon>Dalbergieae</taxon>
        <taxon>Pterocarpus clade</taxon>
        <taxon>Stylosanthes</taxon>
    </lineage>
</organism>
<dbReference type="Proteomes" id="UP001341840">
    <property type="component" value="Unassembled WGS sequence"/>
</dbReference>
<feature type="non-terminal residue" evidence="2">
    <location>
        <position position="216"/>
    </location>
</feature>
<accession>A0ABU6QX70</accession>
<gene>
    <name evidence="2" type="ORF">PIB30_099729</name>
</gene>
<dbReference type="EMBL" id="JASCZI010002704">
    <property type="protein sequence ID" value="MED6116375.1"/>
    <property type="molecule type" value="Genomic_DNA"/>
</dbReference>
<keyword evidence="1" id="KW-0472">Membrane</keyword>
<keyword evidence="1" id="KW-1133">Transmembrane helix</keyword>
<reference evidence="2 3" key="1">
    <citation type="journal article" date="2023" name="Plants (Basel)">
        <title>Bridging the Gap: Combining Genomics and Transcriptomics Approaches to Understand Stylosanthes scabra, an Orphan Legume from the Brazilian Caatinga.</title>
        <authorList>
            <person name="Ferreira-Neto J.R.C."/>
            <person name="da Silva M.D."/>
            <person name="Binneck E."/>
            <person name="de Melo N.F."/>
            <person name="da Silva R.H."/>
            <person name="de Melo A.L.T.M."/>
            <person name="Pandolfi V."/>
            <person name="Bustamante F.O."/>
            <person name="Brasileiro-Vidal A.C."/>
            <person name="Benko-Iseppon A.M."/>
        </authorList>
    </citation>
    <scope>NUCLEOTIDE SEQUENCE [LARGE SCALE GENOMIC DNA]</scope>
    <source>
        <tissue evidence="2">Leaves</tissue>
    </source>
</reference>
<feature type="transmembrane region" description="Helical" evidence="1">
    <location>
        <begin position="193"/>
        <end position="215"/>
    </location>
</feature>
<comment type="caution">
    <text evidence="2">The sequence shown here is derived from an EMBL/GenBank/DDBJ whole genome shotgun (WGS) entry which is preliminary data.</text>
</comment>
<evidence type="ECO:0000313" key="2">
    <source>
        <dbReference type="EMBL" id="MED6116375.1"/>
    </source>
</evidence>
<keyword evidence="3" id="KW-1185">Reference proteome</keyword>
<evidence type="ECO:0000256" key="1">
    <source>
        <dbReference type="SAM" id="Phobius"/>
    </source>
</evidence>
<name>A0ABU6QX70_9FABA</name>
<protein>
    <submittedName>
        <fullName evidence="2">Uncharacterized protein</fullName>
    </submittedName>
</protein>
<evidence type="ECO:0000313" key="3">
    <source>
        <dbReference type="Proteomes" id="UP001341840"/>
    </source>
</evidence>